<accession>A0A8X6V7T4</accession>
<dbReference type="AlphaFoldDB" id="A0A8X6V7T4"/>
<reference evidence="1" key="1">
    <citation type="submission" date="2020-08" db="EMBL/GenBank/DDBJ databases">
        <title>Multicomponent nature underlies the extraordinary mechanical properties of spider dragline silk.</title>
        <authorList>
            <person name="Kono N."/>
            <person name="Nakamura H."/>
            <person name="Mori M."/>
            <person name="Yoshida Y."/>
            <person name="Ohtoshi R."/>
            <person name="Malay A.D."/>
            <person name="Moran D.A.P."/>
            <person name="Tomita M."/>
            <person name="Numata K."/>
            <person name="Arakawa K."/>
        </authorList>
    </citation>
    <scope>NUCLEOTIDE SEQUENCE</scope>
</reference>
<dbReference type="EMBL" id="BMAU01021201">
    <property type="protein sequence ID" value="GFX98087.1"/>
    <property type="molecule type" value="Genomic_DNA"/>
</dbReference>
<evidence type="ECO:0000313" key="2">
    <source>
        <dbReference type="Proteomes" id="UP000887159"/>
    </source>
</evidence>
<evidence type="ECO:0000313" key="1">
    <source>
        <dbReference type="EMBL" id="GFX98087.1"/>
    </source>
</evidence>
<dbReference type="Proteomes" id="UP000887159">
    <property type="component" value="Unassembled WGS sequence"/>
</dbReference>
<keyword evidence="2" id="KW-1185">Reference proteome</keyword>
<name>A0A8X6V7T4_TRICX</name>
<protein>
    <submittedName>
        <fullName evidence="1">Uncharacterized protein</fullName>
    </submittedName>
</protein>
<proteinExistence type="predicted"/>
<sequence>MARFQSPLWTHTRGHMCCDPFDCSSTSKASLAPPWTSLVQTEITIRYGRRVRFRIHGFRRGVMWHPCGCKSLSFPNHLTHFFIESWKKSPLVRTLPQVRLNSWGSQHAIQITPDMLDCGQIWGSGRQRKGSNIAETVL</sequence>
<organism evidence="1 2">
    <name type="scientific">Trichonephila clavipes</name>
    <name type="common">Golden silk orbweaver</name>
    <name type="synonym">Nephila clavipes</name>
    <dbReference type="NCBI Taxonomy" id="2585209"/>
    <lineage>
        <taxon>Eukaryota</taxon>
        <taxon>Metazoa</taxon>
        <taxon>Ecdysozoa</taxon>
        <taxon>Arthropoda</taxon>
        <taxon>Chelicerata</taxon>
        <taxon>Arachnida</taxon>
        <taxon>Araneae</taxon>
        <taxon>Araneomorphae</taxon>
        <taxon>Entelegynae</taxon>
        <taxon>Araneoidea</taxon>
        <taxon>Nephilidae</taxon>
        <taxon>Trichonephila</taxon>
    </lineage>
</organism>
<comment type="caution">
    <text evidence="1">The sequence shown here is derived from an EMBL/GenBank/DDBJ whole genome shotgun (WGS) entry which is preliminary data.</text>
</comment>
<gene>
    <name evidence="1" type="ORF">TNCV_4907361</name>
</gene>